<keyword evidence="4" id="KW-1185">Reference proteome</keyword>
<protein>
    <submittedName>
        <fullName evidence="3">Uncharacterized protein</fullName>
    </submittedName>
</protein>
<evidence type="ECO:0000256" key="2">
    <source>
        <dbReference type="SAM" id="MobiDB-lite"/>
    </source>
</evidence>
<gene>
    <name evidence="3" type="ORF">PXEA_LOCUS18710</name>
</gene>
<proteinExistence type="predicted"/>
<accession>A0A448X1A1</accession>
<dbReference type="Proteomes" id="UP000784294">
    <property type="component" value="Unassembled WGS sequence"/>
</dbReference>
<name>A0A448X1A1_9PLAT</name>
<evidence type="ECO:0000256" key="1">
    <source>
        <dbReference type="SAM" id="Coils"/>
    </source>
</evidence>
<evidence type="ECO:0000313" key="3">
    <source>
        <dbReference type="EMBL" id="VEL25270.1"/>
    </source>
</evidence>
<evidence type="ECO:0000313" key="4">
    <source>
        <dbReference type="Proteomes" id="UP000784294"/>
    </source>
</evidence>
<dbReference type="EMBL" id="CAAALY010072734">
    <property type="protein sequence ID" value="VEL25270.1"/>
    <property type="molecule type" value="Genomic_DNA"/>
</dbReference>
<organism evidence="3 4">
    <name type="scientific">Protopolystoma xenopodis</name>
    <dbReference type="NCBI Taxonomy" id="117903"/>
    <lineage>
        <taxon>Eukaryota</taxon>
        <taxon>Metazoa</taxon>
        <taxon>Spiralia</taxon>
        <taxon>Lophotrochozoa</taxon>
        <taxon>Platyhelminthes</taxon>
        <taxon>Monogenea</taxon>
        <taxon>Polyopisthocotylea</taxon>
        <taxon>Polystomatidea</taxon>
        <taxon>Polystomatidae</taxon>
        <taxon>Protopolystoma</taxon>
    </lineage>
</organism>
<reference evidence="3" key="1">
    <citation type="submission" date="2018-11" db="EMBL/GenBank/DDBJ databases">
        <authorList>
            <consortium name="Pathogen Informatics"/>
        </authorList>
    </citation>
    <scope>NUCLEOTIDE SEQUENCE</scope>
</reference>
<dbReference type="OrthoDB" id="10064898at2759"/>
<sequence>MQRAVKRILSTEMHRIIYMMRQMRDQVASLRDLTRNYERSLAQKDRVIEDLMTDFSRSRKAAESAILDNHKKREVYSPSR</sequence>
<feature type="coiled-coil region" evidence="1">
    <location>
        <begin position="20"/>
        <end position="50"/>
    </location>
</feature>
<comment type="caution">
    <text evidence="3">The sequence shown here is derived from an EMBL/GenBank/DDBJ whole genome shotgun (WGS) entry which is preliminary data.</text>
</comment>
<keyword evidence="1" id="KW-0175">Coiled coil</keyword>
<feature type="region of interest" description="Disordered" evidence="2">
    <location>
        <begin position="59"/>
        <end position="80"/>
    </location>
</feature>
<dbReference type="AlphaFoldDB" id="A0A448X1A1"/>